<gene>
    <name evidence="1" type="ORF">NQ032_05610</name>
</gene>
<dbReference type="Proteomes" id="UP001204068">
    <property type="component" value="Unassembled WGS sequence"/>
</dbReference>
<name>A0AAW5LN50_MAMSC</name>
<evidence type="ECO:0000313" key="1">
    <source>
        <dbReference type="EMBL" id="MCQ9303099.1"/>
    </source>
</evidence>
<dbReference type="RefSeq" id="WP_204182921.1">
    <property type="nucleotide sequence ID" value="NZ_JALGPC010000001.1"/>
</dbReference>
<comment type="caution">
    <text evidence="1">The sequence shown here is derived from an EMBL/GenBank/DDBJ whole genome shotgun (WGS) entry which is preliminary data.</text>
</comment>
<evidence type="ECO:0000313" key="2">
    <source>
        <dbReference type="Proteomes" id="UP001204068"/>
    </source>
</evidence>
<proteinExistence type="predicted"/>
<organism evidence="1 2">
    <name type="scientific">Mammaliicoccus sciuri</name>
    <name type="common">Staphylococcus sciuri</name>
    <dbReference type="NCBI Taxonomy" id="1296"/>
    <lineage>
        <taxon>Bacteria</taxon>
        <taxon>Bacillati</taxon>
        <taxon>Bacillota</taxon>
        <taxon>Bacilli</taxon>
        <taxon>Bacillales</taxon>
        <taxon>Staphylococcaceae</taxon>
        <taxon>Mammaliicoccus</taxon>
    </lineage>
</organism>
<sequence>MLLGNLEKNLTEDLKELFQEAYLKGTTQNKYPSVINRHQAKEILQVGDTKFSEIINREDFQFVKVKYTQGKFSYVNLLKWINNEK</sequence>
<dbReference type="EMBL" id="JANILD010000002">
    <property type="protein sequence ID" value="MCQ9303099.1"/>
    <property type="molecule type" value="Genomic_DNA"/>
</dbReference>
<accession>A0AAW5LN50</accession>
<dbReference type="AlphaFoldDB" id="A0AAW5LN50"/>
<reference evidence="1" key="1">
    <citation type="submission" date="2022-07" db="EMBL/GenBank/DDBJ databases">
        <title>Bacterial species isolated from the porcine tonsil microbiota.</title>
        <authorList>
            <person name="Oliveira I.M.F."/>
        </authorList>
    </citation>
    <scope>NUCLEOTIDE SEQUENCE</scope>
    <source>
        <strain evidence="1">8QC2O2</strain>
    </source>
</reference>
<protein>
    <submittedName>
        <fullName evidence="1">Uncharacterized protein</fullName>
    </submittedName>
</protein>